<evidence type="ECO:0000259" key="7">
    <source>
        <dbReference type="SMART" id="SM00645"/>
    </source>
</evidence>
<protein>
    <recommendedName>
        <fullName evidence="10">Peptidase C1A papain C-terminal domain-containing protein</fullName>
    </recommendedName>
</protein>
<accession>A0A8S9J5X9</accession>
<dbReference type="SUPFAM" id="SSF54001">
    <property type="entry name" value="Cysteine proteinases"/>
    <property type="match status" value="2"/>
</dbReference>
<feature type="signal peptide" evidence="6">
    <location>
        <begin position="1"/>
        <end position="22"/>
    </location>
</feature>
<evidence type="ECO:0000256" key="3">
    <source>
        <dbReference type="ARBA" id="ARBA00022801"/>
    </source>
</evidence>
<dbReference type="Gene3D" id="3.90.70.10">
    <property type="entry name" value="Cysteine proteinases"/>
    <property type="match status" value="1"/>
</dbReference>
<dbReference type="SMART" id="SM00645">
    <property type="entry name" value="Pept_C1"/>
    <property type="match status" value="1"/>
</dbReference>
<dbReference type="Pfam" id="PF00112">
    <property type="entry name" value="Peptidase_C1"/>
    <property type="match status" value="1"/>
</dbReference>
<keyword evidence="3" id="KW-0378">Hydrolase</keyword>
<evidence type="ECO:0008006" key="10">
    <source>
        <dbReference type="Google" id="ProtNLM"/>
    </source>
</evidence>
<proteinExistence type="inferred from homology"/>
<feature type="domain" description="Peptidase C1A papain C-terminal" evidence="7">
    <location>
        <begin position="36"/>
        <end position="193"/>
    </location>
</feature>
<dbReference type="SMART" id="SM00848">
    <property type="entry name" value="Inhibitor_I29"/>
    <property type="match status" value="1"/>
</dbReference>
<comment type="similarity">
    <text evidence="1">Belongs to the peptidase C1 family.</text>
</comment>
<dbReference type="EMBL" id="QGKY02001015">
    <property type="protein sequence ID" value="KAF2576547.1"/>
    <property type="molecule type" value="Genomic_DNA"/>
</dbReference>
<evidence type="ECO:0000256" key="5">
    <source>
        <dbReference type="ARBA" id="ARBA00023157"/>
    </source>
</evidence>
<dbReference type="PROSITE" id="PS00640">
    <property type="entry name" value="THIOL_PROTEASE_ASN"/>
    <property type="match status" value="1"/>
</dbReference>
<evidence type="ECO:0000313" key="9">
    <source>
        <dbReference type="EMBL" id="KAF2576547.1"/>
    </source>
</evidence>
<dbReference type="PANTHER" id="PTHR12411">
    <property type="entry name" value="CYSTEINE PROTEASE FAMILY C1-RELATED"/>
    <property type="match status" value="1"/>
</dbReference>
<feature type="domain" description="Cathepsin propeptide inhibitor" evidence="8">
    <location>
        <begin position="60"/>
        <end position="107"/>
    </location>
</feature>
<dbReference type="InterPro" id="IPR000668">
    <property type="entry name" value="Peptidase_C1A_C"/>
</dbReference>
<dbReference type="InterPro" id="IPR039417">
    <property type="entry name" value="Peptidase_C1A_papain-like"/>
</dbReference>
<sequence length="195" mass="21851">MMSVRTILPSAVLLILIAASTAESIGFDESNPIRMVSDRLLEVEESVVQILGQSRHVISFARFAHRYGKRYENAEEMKLRFSIFKENLDLIRSTNKKGLSYKLGVNRKPVSIAFEVIHSFRLYKSGVYSDSHCGQTPMDVNHAVLAVGYGIEDGVPYWLIKNSWGADWGDKGYFKMEMGKNMCGIATCASYPVVA</sequence>
<dbReference type="GO" id="GO:0008234">
    <property type="term" value="F:cysteine-type peptidase activity"/>
    <property type="evidence" value="ECO:0007669"/>
    <property type="project" value="UniProtKB-KW"/>
</dbReference>
<organism evidence="9">
    <name type="scientific">Brassica cretica</name>
    <name type="common">Mustard</name>
    <dbReference type="NCBI Taxonomy" id="69181"/>
    <lineage>
        <taxon>Eukaryota</taxon>
        <taxon>Viridiplantae</taxon>
        <taxon>Streptophyta</taxon>
        <taxon>Embryophyta</taxon>
        <taxon>Tracheophyta</taxon>
        <taxon>Spermatophyta</taxon>
        <taxon>Magnoliopsida</taxon>
        <taxon>eudicotyledons</taxon>
        <taxon>Gunneridae</taxon>
        <taxon>Pentapetalae</taxon>
        <taxon>rosids</taxon>
        <taxon>malvids</taxon>
        <taxon>Brassicales</taxon>
        <taxon>Brassicaceae</taxon>
        <taxon>Brassiceae</taxon>
        <taxon>Brassica</taxon>
    </lineage>
</organism>
<evidence type="ECO:0000256" key="2">
    <source>
        <dbReference type="ARBA" id="ARBA00022670"/>
    </source>
</evidence>
<evidence type="ECO:0000256" key="1">
    <source>
        <dbReference type="ARBA" id="ARBA00008455"/>
    </source>
</evidence>
<gene>
    <name evidence="9" type="ORF">F2Q70_00005595</name>
</gene>
<name>A0A8S9J5X9_BRACR</name>
<dbReference type="GO" id="GO:0006508">
    <property type="term" value="P:proteolysis"/>
    <property type="evidence" value="ECO:0007669"/>
    <property type="project" value="UniProtKB-KW"/>
</dbReference>
<dbReference type="InterPro" id="IPR038765">
    <property type="entry name" value="Papain-like_cys_pep_sf"/>
</dbReference>
<keyword evidence="4" id="KW-0788">Thiol protease</keyword>
<dbReference type="InterPro" id="IPR013201">
    <property type="entry name" value="Prot_inhib_I29"/>
</dbReference>
<evidence type="ECO:0000256" key="4">
    <source>
        <dbReference type="ARBA" id="ARBA00022807"/>
    </source>
</evidence>
<comment type="caution">
    <text evidence="9">The sequence shown here is derived from an EMBL/GenBank/DDBJ whole genome shotgun (WGS) entry which is preliminary data.</text>
</comment>
<dbReference type="PROSITE" id="PS00639">
    <property type="entry name" value="THIOL_PROTEASE_HIS"/>
    <property type="match status" value="1"/>
</dbReference>
<dbReference type="CDD" id="cd02248">
    <property type="entry name" value="Peptidase_C1A"/>
    <property type="match status" value="1"/>
</dbReference>
<dbReference type="InterPro" id="IPR013128">
    <property type="entry name" value="Peptidase_C1A"/>
</dbReference>
<dbReference type="InterPro" id="IPR025661">
    <property type="entry name" value="Pept_asp_AS"/>
</dbReference>
<keyword evidence="5" id="KW-1015">Disulfide bond</keyword>
<dbReference type="Gene3D" id="1.10.287.2250">
    <property type="match status" value="1"/>
</dbReference>
<evidence type="ECO:0000259" key="8">
    <source>
        <dbReference type="SMART" id="SM00848"/>
    </source>
</evidence>
<keyword evidence="6" id="KW-0732">Signal</keyword>
<reference evidence="9" key="1">
    <citation type="submission" date="2019-12" db="EMBL/GenBank/DDBJ databases">
        <title>Genome sequencing and annotation of Brassica cretica.</title>
        <authorList>
            <person name="Studholme D.J."/>
            <person name="Sarris P.F."/>
        </authorList>
    </citation>
    <scope>NUCLEOTIDE SEQUENCE</scope>
    <source>
        <strain evidence="9">PFS-102/07</strain>
        <tissue evidence="9">Leaf</tissue>
    </source>
</reference>
<feature type="chain" id="PRO_5035761308" description="Peptidase C1A papain C-terminal domain-containing protein" evidence="6">
    <location>
        <begin position="23"/>
        <end position="195"/>
    </location>
</feature>
<evidence type="ECO:0000256" key="6">
    <source>
        <dbReference type="SAM" id="SignalP"/>
    </source>
</evidence>
<dbReference type="AlphaFoldDB" id="A0A8S9J5X9"/>
<dbReference type="InterPro" id="IPR025660">
    <property type="entry name" value="Pept_his_AS"/>
</dbReference>
<keyword evidence="2" id="KW-0645">Protease</keyword>